<dbReference type="PANTHER" id="PTHR22939">
    <property type="entry name" value="SERINE PROTEASE FAMILY S1C HTRA-RELATED"/>
    <property type="match status" value="1"/>
</dbReference>
<protein>
    <recommendedName>
        <fullName evidence="3">PDZ domain-containing protein</fullName>
    </recommendedName>
</protein>
<dbReference type="GO" id="GO:0006508">
    <property type="term" value="P:proteolysis"/>
    <property type="evidence" value="ECO:0007669"/>
    <property type="project" value="InterPro"/>
</dbReference>
<dbReference type="Gene3D" id="2.30.42.10">
    <property type="match status" value="1"/>
</dbReference>
<dbReference type="AlphaFoldDB" id="A0A1Y1S109"/>
<sequence>MLIIQRCKFVSILIILLILVSCASGPVLPEIPDVREINLQELQRLMDSREPLRALETVDILHKRGLIGRDEHSTYRKEIDQMISEEFHKAVEASDFNAALRLSRAAELLELSLEEGPDRKELYLDMLHGLVEKEMLIPAFAQAAEALSSGLVRYDDLGFLAEAARNSGYREWSEYLEAEPDDPEEKITGDLPGIIDSTVTIWVNRGIRIEGGMGYPDRVIGSGFFVDKNGYLITNYHVIASEVDPEYEGYSRLFIRRGDSRSPRIPARVVGWDPILDLALLKAEITPGYIFSPGKRTPRLGETIYAIGSPGGLEKTITSGIVSATERRLLQLGEAMQIDVPINQGNSGGPLMNEQGRLVGIVFAGIEFFEGINFAVPVYWLQAILSEMYAGGEVRHSWIGSALHEGADGLINLYTVPGSPADNARIKEGYRLVSVNGQAVSSLREVNAILVRERPGNLLKTLWEQQGGTRETVYMVLAERPHSPVLEAHRMGAEKELVLPLFGMKIQETGAALWEKSYVVEKVYPGTIADETGLSPNDPFYWRGLKIDPENKLALLRMVIKKRKAGFLESSIQLASYIDVDYFI</sequence>
<dbReference type="InterPro" id="IPR009003">
    <property type="entry name" value="Peptidase_S1_PA"/>
</dbReference>
<dbReference type="Gene3D" id="2.40.10.10">
    <property type="entry name" value="Trypsin-like serine proteases"/>
    <property type="match status" value="2"/>
</dbReference>
<dbReference type="PROSITE" id="PS51257">
    <property type="entry name" value="PROKAR_LIPOPROTEIN"/>
    <property type="match status" value="1"/>
</dbReference>
<dbReference type="InterPro" id="IPR001940">
    <property type="entry name" value="Peptidase_S1C"/>
</dbReference>
<dbReference type="InterPro" id="IPR043504">
    <property type="entry name" value="Peptidase_S1_PA_chymotrypsin"/>
</dbReference>
<name>A0A1Y1S109_9SPIO</name>
<reference evidence="1 2" key="1">
    <citation type="submission" date="2017-03" db="EMBL/GenBank/DDBJ databases">
        <title>Draft Genome sequence of Marispirochaeta sp. strain JC444.</title>
        <authorList>
            <person name="Shivani Y."/>
            <person name="Subhash Y."/>
            <person name="Sasikala C."/>
            <person name="Ramana C."/>
        </authorList>
    </citation>
    <scope>NUCLEOTIDE SEQUENCE [LARGE SCALE GENOMIC DNA]</scope>
    <source>
        <strain evidence="1 2">JC444</strain>
    </source>
</reference>
<evidence type="ECO:0000313" key="2">
    <source>
        <dbReference type="Proteomes" id="UP000192343"/>
    </source>
</evidence>
<dbReference type="STRING" id="1963862.B4O97_03035"/>
<accession>A0A1Y1S109</accession>
<keyword evidence="2" id="KW-1185">Reference proteome</keyword>
<dbReference type="SUPFAM" id="SSF50156">
    <property type="entry name" value="PDZ domain-like"/>
    <property type="match status" value="1"/>
</dbReference>
<dbReference type="RefSeq" id="WP_083048210.1">
    <property type="nucleotide sequence ID" value="NZ_MWQY01000003.1"/>
</dbReference>
<dbReference type="InterPro" id="IPR036034">
    <property type="entry name" value="PDZ_sf"/>
</dbReference>
<evidence type="ECO:0008006" key="3">
    <source>
        <dbReference type="Google" id="ProtNLM"/>
    </source>
</evidence>
<dbReference type="SUPFAM" id="SSF50494">
    <property type="entry name" value="Trypsin-like serine proteases"/>
    <property type="match status" value="1"/>
</dbReference>
<dbReference type="GO" id="GO:0004252">
    <property type="term" value="F:serine-type endopeptidase activity"/>
    <property type="evidence" value="ECO:0007669"/>
    <property type="project" value="InterPro"/>
</dbReference>
<dbReference type="PANTHER" id="PTHR22939:SF129">
    <property type="entry name" value="SERINE PROTEASE HTRA2, MITOCHONDRIAL"/>
    <property type="match status" value="1"/>
</dbReference>
<dbReference type="EMBL" id="MWQY01000003">
    <property type="protein sequence ID" value="ORC37180.1"/>
    <property type="molecule type" value="Genomic_DNA"/>
</dbReference>
<proteinExistence type="predicted"/>
<organism evidence="1 2">
    <name type="scientific">Marispirochaeta aestuarii</name>
    <dbReference type="NCBI Taxonomy" id="1963862"/>
    <lineage>
        <taxon>Bacteria</taxon>
        <taxon>Pseudomonadati</taxon>
        <taxon>Spirochaetota</taxon>
        <taxon>Spirochaetia</taxon>
        <taxon>Spirochaetales</taxon>
        <taxon>Spirochaetaceae</taxon>
        <taxon>Marispirochaeta</taxon>
    </lineage>
</organism>
<dbReference type="PRINTS" id="PR00834">
    <property type="entry name" value="PROTEASES2C"/>
</dbReference>
<dbReference type="OrthoDB" id="9758917at2"/>
<gene>
    <name evidence="1" type="ORF">B4O97_03035</name>
</gene>
<dbReference type="Pfam" id="PF13365">
    <property type="entry name" value="Trypsin_2"/>
    <property type="match status" value="1"/>
</dbReference>
<evidence type="ECO:0000313" key="1">
    <source>
        <dbReference type="EMBL" id="ORC37180.1"/>
    </source>
</evidence>
<dbReference type="Proteomes" id="UP000192343">
    <property type="component" value="Unassembled WGS sequence"/>
</dbReference>
<comment type="caution">
    <text evidence="1">The sequence shown here is derived from an EMBL/GenBank/DDBJ whole genome shotgun (WGS) entry which is preliminary data.</text>
</comment>